<dbReference type="EMBL" id="JBBUTG010000001">
    <property type="protein sequence ID" value="MEK8029798.1"/>
    <property type="molecule type" value="Genomic_DNA"/>
</dbReference>
<evidence type="ECO:0000313" key="3">
    <source>
        <dbReference type="Proteomes" id="UP001371218"/>
    </source>
</evidence>
<feature type="transmembrane region" description="Helical" evidence="1">
    <location>
        <begin position="240"/>
        <end position="260"/>
    </location>
</feature>
<sequence>MFRWIVTFLWMLLLSGCGVPRSTDQFFSTPEAQFAQSAVRQLASGDVAAVEALLDDRIRQSQVGDEIRRVAAMLPTTEPTHVEPVDWRFFQQASLSEGGSSTRTTRVAIEYTFASGPPTAPAARWVVATVTLSGEAGAFRILGLHVEPLPAPLSELNALSLKDKGAIHYVFAVLAIASAALCLFAFIRCLRTRGLKRKWLWCLLTLVGVCSISLSWEQGSVSFQLLYVGFLGAGLSRVGWLGPWTMSIMVPIGAIVFLLSERQSTLPVEKQG</sequence>
<organism evidence="2 3">
    <name type="scientific">Ideonella lacteola</name>
    <dbReference type="NCBI Taxonomy" id="2984193"/>
    <lineage>
        <taxon>Bacteria</taxon>
        <taxon>Pseudomonadati</taxon>
        <taxon>Pseudomonadota</taxon>
        <taxon>Betaproteobacteria</taxon>
        <taxon>Burkholderiales</taxon>
        <taxon>Sphaerotilaceae</taxon>
        <taxon>Ideonella</taxon>
    </lineage>
</organism>
<evidence type="ECO:0000313" key="2">
    <source>
        <dbReference type="EMBL" id="MEK8029798.1"/>
    </source>
</evidence>
<comment type="caution">
    <text evidence="2">The sequence shown here is derived from an EMBL/GenBank/DDBJ whole genome shotgun (WGS) entry which is preliminary data.</text>
</comment>
<keyword evidence="1" id="KW-1133">Transmembrane helix</keyword>
<feature type="transmembrane region" description="Helical" evidence="1">
    <location>
        <begin position="199"/>
        <end position="216"/>
    </location>
</feature>
<proteinExistence type="predicted"/>
<gene>
    <name evidence="2" type="ORF">AACH06_03100</name>
</gene>
<keyword evidence="3" id="KW-1185">Reference proteome</keyword>
<keyword evidence="1" id="KW-0812">Transmembrane</keyword>
<dbReference type="Proteomes" id="UP001371218">
    <property type="component" value="Unassembled WGS sequence"/>
</dbReference>
<reference evidence="2 3" key="1">
    <citation type="submission" date="2024-04" db="EMBL/GenBank/DDBJ databases">
        <title>Novel species of the genus Ideonella isolated from streams.</title>
        <authorList>
            <person name="Lu H."/>
        </authorList>
    </citation>
    <scope>NUCLEOTIDE SEQUENCE [LARGE SCALE GENOMIC DNA]</scope>
    <source>
        <strain evidence="2 3">DXS29W</strain>
    </source>
</reference>
<protein>
    <recommendedName>
        <fullName evidence="4">Lipoprotein</fullName>
    </recommendedName>
</protein>
<dbReference type="RefSeq" id="WP_341424132.1">
    <property type="nucleotide sequence ID" value="NZ_JBBUTG010000001.1"/>
</dbReference>
<feature type="transmembrane region" description="Helical" evidence="1">
    <location>
        <begin position="166"/>
        <end position="187"/>
    </location>
</feature>
<dbReference type="PROSITE" id="PS51257">
    <property type="entry name" value="PROKAR_LIPOPROTEIN"/>
    <property type="match status" value="1"/>
</dbReference>
<accession>A0ABU9BIK5</accession>
<evidence type="ECO:0000256" key="1">
    <source>
        <dbReference type="SAM" id="Phobius"/>
    </source>
</evidence>
<keyword evidence="1" id="KW-0472">Membrane</keyword>
<evidence type="ECO:0008006" key="4">
    <source>
        <dbReference type="Google" id="ProtNLM"/>
    </source>
</evidence>
<name>A0ABU9BIK5_9BURK</name>